<proteinExistence type="inferred from homology"/>
<keyword evidence="5" id="KW-1185">Reference proteome</keyword>
<name>A0A1V6TSX0_9EURO</name>
<evidence type="ECO:0000256" key="2">
    <source>
        <dbReference type="ARBA" id="ARBA00008429"/>
    </source>
</evidence>
<dbReference type="SMART" id="SM00863">
    <property type="entry name" value="tRNA_SAD"/>
    <property type="match status" value="1"/>
</dbReference>
<dbReference type="Pfam" id="PF07973">
    <property type="entry name" value="tRNA_SAD"/>
    <property type="match status" value="1"/>
</dbReference>
<dbReference type="InterPro" id="IPR018163">
    <property type="entry name" value="Thr/Ala-tRNA-synth_IIc_edit"/>
</dbReference>
<dbReference type="InterPro" id="IPR009000">
    <property type="entry name" value="Transl_B-barrel_sf"/>
</dbReference>
<dbReference type="AlphaFoldDB" id="A0A1V6TSX0"/>
<comment type="caution">
    <text evidence="4">The sequence shown here is derived from an EMBL/GenBank/DDBJ whole genome shotgun (WGS) entry which is preliminary data.</text>
</comment>
<accession>A0A1V6TSX0</accession>
<dbReference type="Proteomes" id="UP000191285">
    <property type="component" value="Unassembled WGS sequence"/>
</dbReference>
<dbReference type="InterPro" id="IPR012947">
    <property type="entry name" value="tRNA_SAD"/>
</dbReference>
<gene>
    <name evidence="4" type="ORF">PENSTE_c003G03098</name>
</gene>
<dbReference type="EMBL" id="MLKD01000003">
    <property type="protein sequence ID" value="OQE28653.1"/>
    <property type="molecule type" value="Genomic_DNA"/>
</dbReference>
<evidence type="ECO:0000313" key="5">
    <source>
        <dbReference type="Proteomes" id="UP000191285"/>
    </source>
</evidence>
<dbReference type="Gene3D" id="3.30.980.10">
    <property type="entry name" value="Threonyl-trna Synthetase, Chain A, domain 2"/>
    <property type="match status" value="1"/>
</dbReference>
<evidence type="ECO:0000256" key="1">
    <source>
        <dbReference type="ARBA" id="ARBA00001947"/>
    </source>
</evidence>
<dbReference type="GO" id="GO:0004813">
    <property type="term" value="F:alanine-tRNA ligase activity"/>
    <property type="evidence" value="ECO:0007669"/>
    <property type="project" value="InterPro"/>
</dbReference>
<dbReference type="GO" id="GO:0006419">
    <property type="term" value="P:alanyl-tRNA aminoacylation"/>
    <property type="evidence" value="ECO:0007669"/>
    <property type="project" value="InterPro"/>
</dbReference>
<dbReference type="OrthoDB" id="288942at2759"/>
<dbReference type="STRING" id="303698.A0A1V6TSX0"/>
<dbReference type="Pfam" id="PF01411">
    <property type="entry name" value="tRNA-synt_2c"/>
    <property type="match status" value="1"/>
</dbReference>
<dbReference type="SUPFAM" id="SSF55186">
    <property type="entry name" value="ThrRS/AlaRS common domain"/>
    <property type="match status" value="1"/>
</dbReference>
<dbReference type="InterPro" id="IPR018164">
    <property type="entry name" value="Ala-tRNA-synth_IIc_N"/>
</dbReference>
<reference evidence="5" key="1">
    <citation type="journal article" date="2017" name="Nat. Microbiol.">
        <title>Global analysis of biosynthetic gene clusters reveals vast potential of secondary metabolite production in Penicillium species.</title>
        <authorList>
            <person name="Nielsen J.C."/>
            <person name="Grijseels S."/>
            <person name="Prigent S."/>
            <person name="Ji B."/>
            <person name="Dainat J."/>
            <person name="Nielsen K.F."/>
            <person name="Frisvad J.C."/>
            <person name="Workman M."/>
            <person name="Nielsen J."/>
        </authorList>
    </citation>
    <scope>NUCLEOTIDE SEQUENCE [LARGE SCALE GENOMIC DNA]</scope>
    <source>
        <strain evidence="5">IBT 24891</strain>
    </source>
</reference>
<comment type="similarity">
    <text evidence="2">Belongs to the class-II aminoacyl-tRNA synthetase family. Alax-L subfamily.</text>
</comment>
<dbReference type="SUPFAM" id="SSF50447">
    <property type="entry name" value="Translation proteins"/>
    <property type="match status" value="1"/>
</dbReference>
<dbReference type="InterPro" id="IPR051335">
    <property type="entry name" value="Alanyl-tRNA_Editing_Enzymes"/>
</dbReference>
<dbReference type="PANTHER" id="PTHR43462">
    <property type="entry name" value="ALANYL-TRNA EDITING PROTEIN"/>
    <property type="match status" value="1"/>
</dbReference>
<evidence type="ECO:0000259" key="3">
    <source>
        <dbReference type="SMART" id="SM00863"/>
    </source>
</evidence>
<dbReference type="PANTHER" id="PTHR43462:SF2">
    <property type="entry name" value="THREONYL AND ALANYL TRNA SYNTHETASE SECOND ADDITIONAL DOMAIN-CONTAINING PROTEIN"/>
    <property type="match status" value="1"/>
</dbReference>
<sequence length="302" mass="33152">MFHICKSIREYLLHSTLVHLNNSIRRYTTSNTMSQSTELIYQKEGEKLLHPSKILSIIPLSNLPPEDQSLVKDSTITHAIITDSTIFYVQGGGQPSDTGSMKPINSSTPTFEVKSVRQPASGTQVLHFGQFIPNNETFNSDSEINQHVDKETRTLHSRLHTAGHIMSLAIHSLCKEGLIPPLKESKASHYPDSAAVLFEGNIEGKHKEAIQARTDEFVKSASPVKIHWWTMDELLAKCAGVTDGFELPAGETLGRVVEMEGLGSYPCGGTHVGDCSLVGKIVVKKISRSKGISRVSYTVDDA</sequence>
<dbReference type="Gene3D" id="2.40.30.130">
    <property type="match status" value="1"/>
</dbReference>
<dbReference type="GO" id="GO:0005524">
    <property type="term" value="F:ATP binding"/>
    <property type="evidence" value="ECO:0007669"/>
    <property type="project" value="InterPro"/>
</dbReference>
<protein>
    <recommendedName>
        <fullName evidence="3">Threonyl/alanyl tRNA synthetase SAD domain-containing protein</fullName>
    </recommendedName>
</protein>
<feature type="domain" description="Threonyl/alanyl tRNA synthetase SAD" evidence="3">
    <location>
        <begin position="254"/>
        <end position="296"/>
    </location>
</feature>
<organism evidence="4 5">
    <name type="scientific">Penicillium steckii</name>
    <dbReference type="NCBI Taxonomy" id="303698"/>
    <lineage>
        <taxon>Eukaryota</taxon>
        <taxon>Fungi</taxon>
        <taxon>Dikarya</taxon>
        <taxon>Ascomycota</taxon>
        <taxon>Pezizomycotina</taxon>
        <taxon>Eurotiomycetes</taxon>
        <taxon>Eurotiomycetidae</taxon>
        <taxon>Eurotiales</taxon>
        <taxon>Aspergillaceae</taxon>
        <taxon>Penicillium</taxon>
    </lineage>
</organism>
<comment type="cofactor">
    <cofactor evidence="1">
        <name>Zn(2+)</name>
        <dbReference type="ChEBI" id="CHEBI:29105"/>
    </cofactor>
</comment>
<evidence type="ECO:0000313" key="4">
    <source>
        <dbReference type="EMBL" id="OQE28653.1"/>
    </source>
</evidence>